<dbReference type="Pfam" id="PF04290">
    <property type="entry name" value="DctQ"/>
    <property type="match status" value="1"/>
</dbReference>
<feature type="compositionally biased region" description="Basic and acidic residues" evidence="9">
    <location>
        <begin position="175"/>
        <end position="184"/>
    </location>
</feature>
<evidence type="ECO:0000259" key="11">
    <source>
        <dbReference type="Pfam" id="PF04290"/>
    </source>
</evidence>
<evidence type="ECO:0000256" key="7">
    <source>
        <dbReference type="ARBA" id="ARBA00023136"/>
    </source>
</evidence>
<dbReference type="PANTHER" id="PTHR35011:SF2">
    <property type="entry name" value="2,3-DIKETO-L-GULONATE TRAP TRANSPORTER SMALL PERMEASE PROTEIN YIAM"/>
    <property type="match status" value="1"/>
</dbReference>
<dbReference type="RefSeq" id="WP_113804674.1">
    <property type="nucleotide sequence ID" value="NZ_QOCW01000003.1"/>
</dbReference>
<evidence type="ECO:0000256" key="9">
    <source>
        <dbReference type="SAM" id="MobiDB-lite"/>
    </source>
</evidence>
<evidence type="ECO:0000256" key="10">
    <source>
        <dbReference type="SAM" id="Phobius"/>
    </source>
</evidence>
<evidence type="ECO:0000256" key="6">
    <source>
        <dbReference type="ARBA" id="ARBA00022989"/>
    </source>
</evidence>
<dbReference type="InterPro" id="IPR055348">
    <property type="entry name" value="DctQ"/>
</dbReference>
<protein>
    <submittedName>
        <fullName evidence="12">TRAP transporter small permease</fullName>
    </submittedName>
</protein>
<evidence type="ECO:0000256" key="3">
    <source>
        <dbReference type="ARBA" id="ARBA00022475"/>
    </source>
</evidence>
<evidence type="ECO:0000313" key="13">
    <source>
        <dbReference type="Proteomes" id="UP000253314"/>
    </source>
</evidence>
<accession>A0A366Y0Z0</accession>
<comment type="similarity">
    <text evidence="8">Belongs to the TRAP transporter small permease family.</text>
</comment>
<keyword evidence="7 10" id="KW-0472">Membrane</keyword>
<feature type="transmembrane region" description="Helical" evidence="10">
    <location>
        <begin position="123"/>
        <end position="148"/>
    </location>
</feature>
<dbReference type="EMBL" id="QOCW01000003">
    <property type="protein sequence ID" value="RBW70679.1"/>
    <property type="molecule type" value="Genomic_DNA"/>
</dbReference>
<evidence type="ECO:0000256" key="5">
    <source>
        <dbReference type="ARBA" id="ARBA00022692"/>
    </source>
</evidence>
<dbReference type="PANTHER" id="PTHR35011">
    <property type="entry name" value="2,3-DIKETO-L-GULONATE TRAP TRANSPORTER SMALL PERMEASE PROTEIN YIAM"/>
    <property type="match status" value="1"/>
</dbReference>
<feature type="transmembrane region" description="Helical" evidence="10">
    <location>
        <begin position="12"/>
        <end position="35"/>
    </location>
</feature>
<reference evidence="12 13" key="1">
    <citation type="submission" date="2018-07" db="EMBL/GenBank/DDBJ databases">
        <title>Lottiidibacillus patelloidae gen. nov., sp. nov., isolated from the intestinal tract of a marine limpet and the reclassification of B. taeanensis BH030017T, B. algicola KMM 3737T and B. hwajinpoensis SW-72T as genus Lottiidibacillus.</title>
        <authorList>
            <person name="Liu R."/>
            <person name="Huang Z."/>
        </authorList>
    </citation>
    <scope>NUCLEOTIDE SEQUENCE [LARGE SCALE GENOMIC DNA]</scope>
    <source>
        <strain evidence="12 13">BH030017</strain>
    </source>
</reference>
<keyword evidence="13" id="KW-1185">Reference proteome</keyword>
<keyword evidence="2" id="KW-0813">Transport</keyword>
<keyword evidence="5 10" id="KW-0812">Transmembrane</keyword>
<evidence type="ECO:0000256" key="4">
    <source>
        <dbReference type="ARBA" id="ARBA00022519"/>
    </source>
</evidence>
<dbReference type="InterPro" id="IPR007387">
    <property type="entry name" value="TRAP_DctQ"/>
</dbReference>
<feature type="domain" description="Tripartite ATP-independent periplasmic transporters DctQ component" evidence="11">
    <location>
        <begin position="23"/>
        <end position="151"/>
    </location>
</feature>
<feature type="region of interest" description="Disordered" evidence="9">
    <location>
        <begin position="164"/>
        <end position="184"/>
    </location>
</feature>
<evidence type="ECO:0000313" key="12">
    <source>
        <dbReference type="EMBL" id="RBW70679.1"/>
    </source>
</evidence>
<keyword evidence="6 10" id="KW-1133">Transmembrane helix</keyword>
<keyword evidence="4" id="KW-0997">Cell inner membrane</keyword>
<evidence type="ECO:0000256" key="8">
    <source>
        <dbReference type="ARBA" id="ARBA00038436"/>
    </source>
</evidence>
<sequence length="184" mass="20035">MNKVFSVFDKALNITMALCLTIMSILVFLNVILRYAFNLGIAGSTEIARFLFIWMVFLGAIGALKDNSHLGVDLFIKKLPSNAKRVVFVISNVLVLYLLWLILNGSWHLTLSSIGSTAPATGLSLSIIYASGVITGIGMGVIVLFNLYRVIFQKGSLEDSVKASESEKIASSFHEQTKTAGEGR</sequence>
<dbReference type="GO" id="GO:0015740">
    <property type="term" value="P:C4-dicarboxylate transport"/>
    <property type="evidence" value="ECO:0007669"/>
    <property type="project" value="TreeGrafter"/>
</dbReference>
<name>A0A366Y0Z0_9BACI</name>
<dbReference type="GO" id="GO:0005886">
    <property type="term" value="C:plasma membrane"/>
    <property type="evidence" value="ECO:0007669"/>
    <property type="project" value="UniProtKB-SubCell"/>
</dbReference>
<dbReference type="GO" id="GO:0022857">
    <property type="term" value="F:transmembrane transporter activity"/>
    <property type="evidence" value="ECO:0007669"/>
    <property type="project" value="TreeGrafter"/>
</dbReference>
<keyword evidence="3" id="KW-1003">Cell membrane</keyword>
<organism evidence="12 13">
    <name type="scientific">Bacillus taeanensis</name>
    <dbReference type="NCBI Taxonomy" id="273032"/>
    <lineage>
        <taxon>Bacteria</taxon>
        <taxon>Bacillati</taxon>
        <taxon>Bacillota</taxon>
        <taxon>Bacilli</taxon>
        <taxon>Bacillales</taxon>
        <taxon>Bacillaceae</taxon>
        <taxon>Bacillus</taxon>
    </lineage>
</organism>
<comment type="subcellular location">
    <subcellularLocation>
        <location evidence="1">Cell inner membrane</location>
        <topology evidence="1">Multi-pass membrane protein</topology>
    </subcellularLocation>
</comment>
<feature type="transmembrane region" description="Helical" evidence="10">
    <location>
        <begin position="47"/>
        <end position="64"/>
    </location>
</feature>
<gene>
    <name evidence="12" type="ORF">DS031_04130</name>
</gene>
<feature type="transmembrane region" description="Helical" evidence="10">
    <location>
        <begin position="85"/>
        <end position="103"/>
    </location>
</feature>
<evidence type="ECO:0000256" key="2">
    <source>
        <dbReference type="ARBA" id="ARBA00022448"/>
    </source>
</evidence>
<comment type="caution">
    <text evidence="12">The sequence shown here is derived from an EMBL/GenBank/DDBJ whole genome shotgun (WGS) entry which is preliminary data.</text>
</comment>
<dbReference type="Proteomes" id="UP000253314">
    <property type="component" value="Unassembled WGS sequence"/>
</dbReference>
<dbReference type="OrthoDB" id="9815614at2"/>
<proteinExistence type="inferred from homology"/>
<dbReference type="AlphaFoldDB" id="A0A366Y0Z0"/>
<evidence type="ECO:0000256" key="1">
    <source>
        <dbReference type="ARBA" id="ARBA00004429"/>
    </source>
</evidence>